<dbReference type="RefSeq" id="WP_200277641.1">
    <property type="nucleotide sequence ID" value="NZ_CP066802.1"/>
</dbReference>
<dbReference type="AlphaFoldDB" id="A0A7T7MAY3"/>
<evidence type="ECO:0000313" key="3">
    <source>
        <dbReference type="Proteomes" id="UP000595895"/>
    </source>
</evidence>
<sequence length="161" mass="17049">MAGKRLVSLRSGLGALVAGLVVDALRDPENVTRLLAVVERLGLPERARRLGPRLPRPGASRSPAVLAQRLAALELLLEQRGDLFPPQAPVARWRLSVSRLGSALELVSAGGSRQRRARLKELVGLVNSLQDEVLAAMLDQAQEQPPEPGPARPAAGGGETA</sequence>
<feature type="region of interest" description="Disordered" evidence="1">
    <location>
        <begin position="139"/>
        <end position="161"/>
    </location>
</feature>
<evidence type="ECO:0000256" key="1">
    <source>
        <dbReference type="SAM" id="MobiDB-lite"/>
    </source>
</evidence>
<protein>
    <submittedName>
        <fullName evidence="2">Uncharacterized protein</fullName>
    </submittedName>
</protein>
<dbReference type="KEGG" id="awe:JG540_04660"/>
<gene>
    <name evidence="2" type="ORF">JG540_04660</name>
</gene>
<organism evidence="2 3">
    <name type="scientific">Actinomyces weissii</name>
    <dbReference type="NCBI Taxonomy" id="675090"/>
    <lineage>
        <taxon>Bacteria</taxon>
        <taxon>Bacillati</taxon>
        <taxon>Actinomycetota</taxon>
        <taxon>Actinomycetes</taxon>
        <taxon>Actinomycetales</taxon>
        <taxon>Actinomycetaceae</taxon>
        <taxon>Actinomyces</taxon>
    </lineage>
</organism>
<evidence type="ECO:0000313" key="2">
    <source>
        <dbReference type="EMBL" id="QQM68126.1"/>
    </source>
</evidence>
<dbReference type="Proteomes" id="UP000595895">
    <property type="component" value="Chromosome"/>
</dbReference>
<keyword evidence="3" id="KW-1185">Reference proteome</keyword>
<reference evidence="2 3" key="1">
    <citation type="submission" date="2020-12" db="EMBL/GenBank/DDBJ databases">
        <authorList>
            <person name="Zhou J."/>
        </authorList>
    </citation>
    <scope>NUCLEOTIDE SEQUENCE [LARGE SCALE GENOMIC DNA]</scope>
    <source>
        <strain evidence="2 3">CCUG 61299</strain>
    </source>
</reference>
<name>A0A7T7MAY3_9ACTO</name>
<dbReference type="EMBL" id="CP066802">
    <property type="protein sequence ID" value="QQM68126.1"/>
    <property type="molecule type" value="Genomic_DNA"/>
</dbReference>
<proteinExistence type="predicted"/>
<accession>A0A7T7MAY3</accession>